<gene>
    <name evidence="2" type="ORF">B0T23DRAFT_433768</name>
</gene>
<sequence>MGCPSINWEKTGQRPAVYDGTGTKSTLGVKSRFSDYDKGQNLSVRCEEWAQRGYSLTRNALVCTSPLPPQQTRCTLRAVFKVLETTVSSSRPMYLPTSNDDPRYTRERSSLPQSAVLSSNIFLLLDEVGRFDCLHVWQLAVQLSSEHVLKLLLWPPRSWMIFKRWVSARGSRWLLLPRNDLTSAIKQAAATRAPALAAGVTRTLALLAQRRNFPLWHNQLQPLNEAATDYESDISEEEVTESLIEQVRTCRQYMKMREFIVWPQPVENEGVHSRSQVFLQGRARCKLGPEQYLCLVRFWGIDRGPDGSDGLNWSRGGRGTVDDDERTLLWADQRPSPPDWEMVAGGGRLTDSPTRPPRSP</sequence>
<organism evidence="2 3">
    <name type="scientific">Neurospora hispaniola</name>
    <dbReference type="NCBI Taxonomy" id="588809"/>
    <lineage>
        <taxon>Eukaryota</taxon>
        <taxon>Fungi</taxon>
        <taxon>Dikarya</taxon>
        <taxon>Ascomycota</taxon>
        <taxon>Pezizomycotina</taxon>
        <taxon>Sordariomycetes</taxon>
        <taxon>Sordariomycetidae</taxon>
        <taxon>Sordariales</taxon>
        <taxon>Sordariaceae</taxon>
        <taxon>Neurospora</taxon>
    </lineage>
</organism>
<dbReference type="EMBL" id="JAULSX010000001">
    <property type="protein sequence ID" value="KAK3498828.1"/>
    <property type="molecule type" value="Genomic_DNA"/>
</dbReference>
<feature type="region of interest" description="Disordered" evidence="1">
    <location>
        <begin position="309"/>
        <end position="360"/>
    </location>
</feature>
<evidence type="ECO:0000313" key="2">
    <source>
        <dbReference type="EMBL" id="KAK3498828.1"/>
    </source>
</evidence>
<evidence type="ECO:0000313" key="3">
    <source>
        <dbReference type="Proteomes" id="UP001285908"/>
    </source>
</evidence>
<proteinExistence type="predicted"/>
<dbReference type="AlphaFoldDB" id="A0AAJ0IEE8"/>
<keyword evidence="3" id="KW-1185">Reference proteome</keyword>
<accession>A0AAJ0IEE8</accession>
<comment type="caution">
    <text evidence="2">The sequence shown here is derived from an EMBL/GenBank/DDBJ whole genome shotgun (WGS) entry which is preliminary data.</text>
</comment>
<name>A0AAJ0IEE8_9PEZI</name>
<dbReference type="Proteomes" id="UP001285908">
    <property type="component" value="Unassembled WGS sequence"/>
</dbReference>
<dbReference type="GeneID" id="87878087"/>
<reference evidence="2 3" key="1">
    <citation type="journal article" date="2023" name="Mol. Phylogenet. Evol.">
        <title>Genome-scale phylogeny and comparative genomics of the fungal order Sordariales.</title>
        <authorList>
            <person name="Hensen N."/>
            <person name="Bonometti L."/>
            <person name="Westerberg I."/>
            <person name="Brannstrom I.O."/>
            <person name="Guillou S."/>
            <person name="Cros-Aarteil S."/>
            <person name="Calhoun S."/>
            <person name="Haridas S."/>
            <person name="Kuo A."/>
            <person name="Mondo S."/>
            <person name="Pangilinan J."/>
            <person name="Riley R."/>
            <person name="LaButti K."/>
            <person name="Andreopoulos B."/>
            <person name="Lipzen A."/>
            <person name="Chen C."/>
            <person name="Yan M."/>
            <person name="Daum C."/>
            <person name="Ng V."/>
            <person name="Clum A."/>
            <person name="Steindorff A."/>
            <person name="Ohm R.A."/>
            <person name="Martin F."/>
            <person name="Silar P."/>
            <person name="Natvig D.O."/>
            <person name="Lalanne C."/>
            <person name="Gautier V."/>
            <person name="Ament-Velasquez S.L."/>
            <person name="Kruys A."/>
            <person name="Hutchinson M.I."/>
            <person name="Powell A.J."/>
            <person name="Barry K."/>
            <person name="Miller A.N."/>
            <person name="Grigoriev I.V."/>
            <person name="Debuchy R."/>
            <person name="Gladieux P."/>
            <person name="Hiltunen Thoren M."/>
            <person name="Johannesson H."/>
        </authorList>
    </citation>
    <scope>NUCLEOTIDE SEQUENCE [LARGE SCALE GENOMIC DNA]</scope>
    <source>
        <strain evidence="2 3">FGSC 10403</strain>
    </source>
</reference>
<evidence type="ECO:0000256" key="1">
    <source>
        <dbReference type="SAM" id="MobiDB-lite"/>
    </source>
</evidence>
<dbReference type="RefSeq" id="XP_062696461.1">
    <property type="nucleotide sequence ID" value="XM_062840465.1"/>
</dbReference>
<protein>
    <submittedName>
        <fullName evidence="2">Uncharacterized protein</fullName>
    </submittedName>
</protein>